<reference evidence="2 3" key="1">
    <citation type="submission" date="2021-03" db="EMBL/GenBank/DDBJ databases">
        <authorList>
            <person name="Grouzdev D.S."/>
        </authorList>
    </citation>
    <scope>NUCLEOTIDE SEQUENCE [LARGE SCALE GENOMIC DNA]</scope>
    <source>
        <strain evidence="2 3">M50-1</strain>
    </source>
</reference>
<keyword evidence="1" id="KW-1133">Transmembrane helix</keyword>
<organism evidence="2 3">
    <name type="scientific">Candidatus Chloroploca mongolica</name>
    <dbReference type="NCBI Taxonomy" id="2528176"/>
    <lineage>
        <taxon>Bacteria</taxon>
        <taxon>Bacillati</taxon>
        <taxon>Chloroflexota</taxon>
        <taxon>Chloroflexia</taxon>
        <taxon>Chloroflexales</taxon>
        <taxon>Chloroflexineae</taxon>
        <taxon>Oscillochloridaceae</taxon>
        <taxon>Candidatus Chloroploca</taxon>
    </lineage>
</organism>
<accession>A0ABS4D642</accession>
<evidence type="ECO:0000313" key="2">
    <source>
        <dbReference type="EMBL" id="MBP1464907.1"/>
    </source>
</evidence>
<feature type="transmembrane region" description="Helical" evidence="1">
    <location>
        <begin position="21"/>
        <end position="43"/>
    </location>
</feature>
<protein>
    <recommendedName>
        <fullName evidence="4">3-keto-disaccharide hydrolase domain-containing protein</fullName>
    </recommendedName>
</protein>
<evidence type="ECO:0000256" key="1">
    <source>
        <dbReference type="SAM" id="Phobius"/>
    </source>
</evidence>
<keyword evidence="1" id="KW-0472">Membrane</keyword>
<dbReference type="RefSeq" id="WP_135476980.1">
    <property type="nucleotide sequence ID" value="NZ_SIJK02000005.1"/>
</dbReference>
<sequence>MAHLLTTLRTFRSRQKIRLSWLIMAVVLCGVLGIGGLLALRVLRSTAPAEILPGQTLANDIAAAVARGTGVQTATGAYVPGDRLILFTRLDEAEVTRVRTWAIVQLEPFTKRLATMPSHETLTWVIEYGPTPAEQEVLIVPLHRAESPAAYTYISASPALLAAPTAASTAAPAPPINPPAPVPTAAPVATAPEVAPVMPAVNPAITTVLAPGRVTPLLTSTFESEGQTETLWRSLAGDWVMTNGVYTQRNADGYDFLSLVDLPPQAHYSFETQLRLDSGTMGGGIIYNVPNLTSRNGGQLIDFDESGAFLRWGHYDADGTYRYDGGIALDPGIDDGQWHTLRVVTHGATSTIWFDEREIAQISNLSVAGHVGLSTSQAQVSFDDVAVLALPEGVTLPSRATTSQVSPSMASLIDDFDDGDAKGWQVLNGTWQNLEGTYRQTSTSGADLSSVSLFQGDRYTATVRLKHLDGSMGGGLIFNMARRDSKTNSQIVNYTQDGKVLQWGHFDEGGNFVFEGSAEVPDGGDDAWHILSISVDDDKLTIILDNEIIVRNAELTYTSGYVGLLASNSSVAFDDVAFVAKEE</sequence>
<name>A0ABS4D642_9CHLR</name>
<dbReference type="Gene3D" id="2.60.120.560">
    <property type="entry name" value="Exo-inulinase, domain 1"/>
    <property type="match status" value="2"/>
</dbReference>
<evidence type="ECO:0008006" key="4">
    <source>
        <dbReference type="Google" id="ProtNLM"/>
    </source>
</evidence>
<dbReference type="Proteomes" id="UP001193081">
    <property type="component" value="Unassembled WGS sequence"/>
</dbReference>
<keyword evidence="1" id="KW-0812">Transmembrane</keyword>
<keyword evidence="3" id="KW-1185">Reference proteome</keyword>
<evidence type="ECO:0000313" key="3">
    <source>
        <dbReference type="Proteomes" id="UP001193081"/>
    </source>
</evidence>
<proteinExistence type="predicted"/>
<dbReference type="EMBL" id="SIJK02000005">
    <property type="protein sequence ID" value="MBP1464907.1"/>
    <property type="molecule type" value="Genomic_DNA"/>
</dbReference>
<comment type="caution">
    <text evidence="2">The sequence shown here is derived from an EMBL/GenBank/DDBJ whole genome shotgun (WGS) entry which is preliminary data.</text>
</comment>
<gene>
    <name evidence="2" type="ORF">EYB53_004210</name>
</gene>